<name>A0ABN1GZB0_9ACTN</name>
<dbReference type="PROSITE" id="PS00211">
    <property type="entry name" value="ABC_TRANSPORTER_1"/>
    <property type="match status" value="1"/>
</dbReference>
<dbReference type="InterPro" id="IPR003439">
    <property type="entry name" value="ABC_transporter-like_ATP-bd"/>
</dbReference>
<dbReference type="RefSeq" id="WP_344606022.1">
    <property type="nucleotide sequence ID" value="NZ_BAAAHE010000024.1"/>
</dbReference>
<keyword evidence="4 7" id="KW-0067">ATP-binding</keyword>
<sequence>MTEHAGEPRLSLRGLRSGYDGVPVVYDVDLDVNPGEIVILVGGNGAGKSTLLQTVMGTVAVLGGDIRYDGRSIVRWPVARRTRAGISYSPEGRRVFPTLTVRENLDAGASHVPTRRLPGRRDAVFSYFPTLTDRAGQIAGTLSGGEQQMLAIGRALMSDPALILVEEPSQGLAPVVVDRVYATLQRICLDRGTSVVIAEQFQQLRPHDCDRVLVIDKGEVRPSTPAPTA</sequence>
<evidence type="ECO:0000256" key="3">
    <source>
        <dbReference type="ARBA" id="ARBA00022741"/>
    </source>
</evidence>
<comment type="similarity">
    <text evidence="1">Belongs to the ABC transporter superfamily.</text>
</comment>
<dbReference type="Proteomes" id="UP001500957">
    <property type="component" value="Unassembled WGS sequence"/>
</dbReference>
<proteinExistence type="inferred from homology"/>
<gene>
    <name evidence="7" type="ORF">GCM10009547_29450</name>
</gene>
<dbReference type="InterPro" id="IPR027417">
    <property type="entry name" value="P-loop_NTPase"/>
</dbReference>
<evidence type="ECO:0000313" key="8">
    <source>
        <dbReference type="Proteomes" id="UP001500957"/>
    </source>
</evidence>
<evidence type="ECO:0000313" key="7">
    <source>
        <dbReference type="EMBL" id="GAA0624423.1"/>
    </source>
</evidence>
<accession>A0ABN1GZB0</accession>
<dbReference type="PANTHER" id="PTHR43820">
    <property type="entry name" value="HIGH-AFFINITY BRANCHED-CHAIN AMINO ACID TRANSPORT ATP-BINDING PROTEIN LIVF"/>
    <property type="match status" value="1"/>
</dbReference>
<dbReference type="SMART" id="SM00382">
    <property type="entry name" value="AAA"/>
    <property type="match status" value="1"/>
</dbReference>
<evidence type="ECO:0000256" key="5">
    <source>
        <dbReference type="ARBA" id="ARBA00022970"/>
    </source>
</evidence>
<dbReference type="EMBL" id="BAAAHE010000024">
    <property type="protein sequence ID" value="GAA0624423.1"/>
    <property type="molecule type" value="Genomic_DNA"/>
</dbReference>
<reference evidence="7 8" key="1">
    <citation type="journal article" date="2019" name="Int. J. Syst. Evol. Microbiol.">
        <title>The Global Catalogue of Microorganisms (GCM) 10K type strain sequencing project: providing services to taxonomists for standard genome sequencing and annotation.</title>
        <authorList>
            <consortium name="The Broad Institute Genomics Platform"/>
            <consortium name="The Broad Institute Genome Sequencing Center for Infectious Disease"/>
            <person name="Wu L."/>
            <person name="Ma J."/>
        </authorList>
    </citation>
    <scope>NUCLEOTIDE SEQUENCE [LARGE SCALE GENOMIC DNA]</scope>
    <source>
        <strain evidence="7 8">JCM 10671</strain>
    </source>
</reference>
<feature type="domain" description="ABC transporter" evidence="6">
    <location>
        <begin position="10"/>
        <end position="229"/>
    </location>
</feature>
<evidence type="ECO:0000256" key="4">
    <source>
        <dbReference type="ARBA" id="ARBA00022840"/>
    </source>
</evidence>
<comment type="caution">
    <text evidence="7">The sequence shown here is derived from an EMBL/GenBank/DDBJ whole genome shotgun (WGS) entry which is preliminary data.</text>
</comment>
<dbReference type="InterPro" id="IPR003593">
    <property type="entry name" value="AAA+_ATPase"/>
</dbReference>
<evidence type="ECO:0000256" key="2">
    <source>
        <dbReference type="ARBA" id="ARBA00022448"/>
    </source>
</evidence>
<dbReference type="PANTHER" id="PTHR43820:SF4">
    <property type="entry name" value="HIGH-AFFINITY BRANCHED-CHAIN AMINO ACID TRANSPORT ATP-BINDING PROTEIN LIVF"/>
    <property type="match status" value="1"/>
</dbReference>
<dbReference type="InterPro" id="IPR017871">
    <property type="entry name" value="ABC_transporter-like_CS"/>
</dbReference>
<keyword evidence="3" id="KW-0547">Nucleotide-binding</keyword>
<dbReference type="SUPFAM" id="SSF52540">
    <property type="entry name" value="P-loop containing nucleoside triphosphate hydrolases"/>
    <property type="match status" value="1"/>
</dbReference>
<dbReference type="PROSITE" id="PS50893">
    <property type="entry name" value="ABC_TRANSPORTER_2"/>
    <property type="match status" value="1"/>
</dbReference>
<dbReference type="GO" id="GO:0005524">
    <property type="term" value="F:ATP binding"/>
    <property type="evidence" value="ECO:0007669"/>
    <property type="project" value="UniProtKB-KW"/>
</dbReference>
<protein>
    <submittedName>
        <fullName evidence="7">ABC transporter ATP-binding protein</fullName>
    </submittedName>
</protein>
<keyword evidence="2" id="KW-0813">Transport</keyword>
<dbReference type="Gene3D" id="3.40.50.300">
    <property type="entry name" value="P-loop containing nucleotide triphosphate hydrolases"/>
    <property type="match status" value="1"/>
</dbReference>
<keyword evidence="8" id="KW-1185">Reference proteome</keyword>
<dbReference type="InterPro" id="IPR052156">
    <property type="entry name" value="BCAA_Transport_ATP-bd_LivF"/>
</dbReference>
<evidence type="ECO:0000259" key="6">
    <source>
        <dbReference type="PROSITE" id="PS50893"/>
    </source>
</evidence>
<dbReference type="Pfam" id="PF00005">
    <property type="entry name" value="ABC_tran"/>
    <property type="match status" value="1"/>
</dbReference>
<dbReference type="CDD" id="cd03224">
    <property type="entry name" value="ABC_TM1139_LivF_branched"/>
    <property type="match status" value="1"/>
</dbReference>
<organism evidence="7 8">
    <name type="scientific">Sporichthya brevicatena</name>
    <dbReference type="NCBI Taxonomy" id="171442"/>
    <lineage>
        <taxon>Bacteria</taxon>
        <taxon>Bacillati</taxon>
        <taxon>Actinomycetota</taxon>
        <taxon>Actinomycetes</taxon>
        <taxon>Sporichthyales</taxon>
        <taxon>Sporichthyaceae</taxon>
        <taxon>Sporichthya</taxon>
    </lineage>
</organism>
<keyword evidence="5" id="KW-0029">Amino-acid transport</keyword>
<evidence type="ECO:0000256" key="1">
    <source>
        <dbReference type="ARBA" id="ARBA00005417"/>
    </source>
</evidence>